<evidence type="ECO:0000256" key="1">
    <source>
        <dbReference type="SAM" id="MobiDB-lite"/>
    </source>
</evidence>
<accession>A0ABZ1VRY0</accession>
<keyword evidence="3" id="KW-1185">Reference proteome</keyword>
<dbReference type="RefSeq" id="WP_329128330.1">
    <property type="nucleotide sequence ID" value="NZ_CP108473.1"/>
</dbReference>
<name>A0ABZ1VRY0_9ACTN</name>
<sequence>MSRNPIETGTTAAEPASPQWPTPEQAYLKAPGIVSESKWIAEVAAVWEDDLDREWYLRHAALLDRLALRIALLDNQPGAGRAALEAEATAIVLQDLDGSGVICDPRYYVRQQYALWRASTCADLFDDSPCLKHS</sequence>
<protein>
    <submittedName>
        <fullName evidence="2">Uncharacterized protein</fullName>
    </submittedName>
</protein>
<evidence type="ECO:0000313" key="2">
    <source>
        <dbReference type="EMBL" id="WUS24615.1"/>
    </source>
</evidence>
<evidence type="ECO:0000313" key="3">
    <source>
        <dbReference type="Proteomes" id="UP001432292"/>
    </source>
</evidence>
<dbReference type="Proteomes" id="UP001432292">
    <property type="component" value="Chromosome"/>
</dbReference>
<organism evidence="2 3">
    <name type="scientific">Streptomyces caniferus</name>
    <dbReference type="NCBI Taxonomy" id="285557"/>
    <lineage>
        <taxon>Bacteria</taxon>
        <taxon>Bacillati</taxon>
        <taxon>Actinomycetota</taxon>
        <taxon>Actinomycetes</taxon>
        <taxon>Kitasatosporales</taxon>
        <taxon>Streptomycetaceae</taxon>
        <taxon>Streptomyces</taxon>
    </lineage>
</organism>
<feature type="region of interest" description="Disordered" evidence="1">
    <location>
        <begin position="1"/>
        <end position="22"/>
    </location>
</feature>
<proteinExistence type="predicted"/>
<gene>
    <name evidence="2" type="ORF">OG727_21340</name>
</gene>
<reference evidence="2" key="1">
    <citation type="submission" date="2022-10" db="EMBL/GenBank/DDBJ databases">
        <title>The complete genomes of actinobacterial strains from the NBC collection.</title>
        <authorList>
            <person name="Joergensen T.S."/>
            <person name="Alvarez Arevalo M."/>
            <person name="Sterndorff E.B."/>
            <person name="Faurdal D."/>
            <person name="Vuksanovic O."/>
            <person name="Mourched A.-S."/>
            <person name="Charusanti P."/>
            <person name="Shaw S."/>
            <person name="Blin K."/>
            <person name="Weber T."/>
        </authorList>
    </citation>
    <scope>NUCLEOTIDE SEQUENCE</scope>
    <source>
        <strain evidence="2">NBC_01256</strain>
    </source>
</reference>
<dbReference type="EMBL" id="CP108473">
    <property type="protein sequence ID" value="WUS24615.1"/>
    <property type="molecule type" value="Genomic_DNA"/>
</dbReference>
<feature type="compositionally biased region" description="Polar residues" evidence="1">
    <location>
        <begin position="1"/>
        <end position="11"/>
    </location>
</feature>